<feature type="domain" description="Methyltransferase type 12" evidence="1">
    <location>
        <begin position="49"/>
        <end position="147"/>
    </location>
</feature>
<dbReference type="InterPro" id="IPR029063">
    <property type="entry name" value="SAM-dependent_MTases_sf"/>
</dbReference>
<reference evidence="3 4" key="1">
    <citation type="submission" date="2019-07" db="EMBL/GenBank/DDBJ databases">
        <title>Qingshengfaniella alkalisoli gen. nov., sp. nov., isolated from saline soil.</title>
        <authorList>
            <person name="Xu L."/>
            <person name="Huang X.-X."/>
            <person name="Sun J.-Q."/>
        </authorList>
    </citation>
    <scope>NUCLEOTIDE SEQUENCE [LARGE SCALE GENOMIC DNA]</scope>
    <source>
        <strain evidence="3 4">DSM 27279</strain>
    </source>
</reference>
<dbReference type="InterPro" id="IPR013217">
    <property type="entry name" value="Methyltransf_12"/>
</dbReference>
<keyword evidence="3" id="KW-0489">Methyltransferase</keyword>
<dbReference type="GO" id="GO:0008168">
    <property type="term" value="F:methyltransferase activity"/>
    <property type="evidence" value="ECO:0007669"/>
    <property type="project" value="UniProtKB-KW"/>
</dbReference>
<protein>
    <submittedName>
        <fullName evidence="3">Methyltransferase domain-containing protein</fullName>
    </submittedName>
</protein>
<name>A0A556AER8_9BURK</name>
<keyword evidence="4" id="KW-1185">Reference proteome</keyword>
<evidence type="ECO:0000259" key="1">
    <source>
        <dbReference type="Pfam" id="PF08242"/>
    </source>
</evidence>
<evidence type="ECO:0000313" key="3">
    <source>
        <dbReference type="EMBL" id="TSH91381.1"/>
    </source>
</evidence>
<sequence length="508" mass="55991">MNSWTQGYVADIGYTHGYYREMSPALMAFALLERRVVAPGAEQPLAYCELGCGQGVTANLIAAANPQIEVHANDFNPAHIAGAQRLAAEAGTPNVRFYEHSFQEFIDVPGLPQFDMICLHGIYSWVDAVNRTAIAEFLRRKLKPGGVAYVSYNTQPGWAAAAPLRHLIHLHASQASGSTPNRLQGALAFARGIADAKGIYFRANPAAAQRLDRIQTEDPNYVAHEYLNGCWQPFAFSEVESDMGEAKLEFAASATLLDHVDVINLSPEQQQLMGGIANTTLRETTRDLLVGQAFRRDLYVKGRIDIPEVVAQGQWARTRIVLLCRAADVPRKVQAPLGEATLHEDIYGPLLAQLESGPRAIRELLGVREIAEHGWLKLRQAIQILLGLGHVDICVEGAAGANRAERVRAFNRAVLARAPYSAELRVLASPLTGGAVGVDRLHQLFLYADSQRTEPATFAIKALLAQNQRLLRDGKLLEDDAEHTAEMERRHRDFRELRLPVLQRLGVV</sequence>
<dbReference type="RefSeq" id="WP_143949792.1">
    <property type="nucleotide sequence ID" value="NZ_BAABMB010000006.1"/>
</dbReference>
<dbReference type="GO" id="GO:0032259">
    <property type="term" value="P:methylation"/>
    <property type="evidence" value="ECO:0007669"/>
    <property type="project" value="UniProtKB-KW"/>
</dbReference>
<dbReference type="AlphaFoldDB" id="A0A556AER8"/>
<dbReference type="Pfam" id="PF08242">
    <property type="entry name" value="Methyltransf_12"/>
    <property type="match status" value="1"/>
</dbReference>
<dbReference type="SUPFAM" id="SSF53335">
    <property type="entry name" value="S-adenosyl-L-methionine-dependent methyltransferases"/>
    <property type="match status" value="1"/>
</dbReference>
<organism evidence="3 4">
    <name type="scientific">Verticiella sediminum</name>
    <dbReference type="NCBI Taxonomy" id="1247510"/>
    <lineage>
        <taxon>Bacteria</taxon>
        <taxon>Pseudomonadati</taxon>
        <taxon>Pseudomonadota</taxon>
        <taxon>Betaproteobacteria</taxon>
        <taxon>Burkholderiales</taxon>
        <taxon>Alcaligenaceae</taxon>
        <taxon>Verticiella</taxon>
    </lineage>
</organism>
<proteinExistence type="predicted"/>
<dbReference type="CDD" id="cd02440">
    <property type="entry name" value="AdoMet_MTases"/>
    <property type="match status" value="1"/>
</dbReference>
<dbReference type="EMBL" id="VLTJ01000036">
    <property type="protein sequence ID" value="TSH91381.1"/>
    <property type="molecule type" value="Genomic_DNA"/>
</dbReference>
<dbReference type="Pfam" id="PF10119">
    <property type="entry name" value="MethyTransf_Reg"/>
    <property type="match status" value="1"/>
</dbReference>
<dbReference type="Gene3D" id="3.40.50.150">
    <property type="entry name" value="Vaccinia Virus protein VP39"/>
    <property type="match status" value="1"/>
</dbReference>
<evidence type="ECO:0000313" key="4">
    <source>
        <dbReference type="Proteomes" id="UP000318405"/>
    </source>
</evidence>
<dbReference type="InterPro" id="IPR018773">
    <property type="entry name" value="MeTrfase_reg_dom_prd"/>
</dbReference>
<keyword evidence="3" id="KW-0808">Transferase</keyword>
<dbReference type="OrthoDB" id="101857at2"/>
<accession>A0A556AER8</accession>
<evidence type="ECO:0000259" key="2">
    <source>
        <dbReference type="Pfam" id="PF10119"/>
    </source>
</evidence>
<feature type="domain" description="Methyltransferase regulatory" evidence="2">
    <location>
        <begin position="219"/>
        <end position="301"/>
    </location>
</feature>
<dbReference type="Proteomes" id="UP000318405">
    <property type="component" value="Unassembled WGS sequence"/>
</dbReference>
<gene>
    <name evidence="3" type="ORF">FOZ76_18590</name>
</gene>
<comment type="caution">
    <text evidence="3">The sequence shown here is derived from an EMBL/GenBank/DDBJ whole genome shotgun (WGS) entry which is preliminary data.</text>
</comment>